<evidence type="ECO:0000313" key="2">
    <source>
        <dbReference type="Proteomes" id="UP000055024"/>
    </source>
</evidence>
<comment type="caution">
    <text evidence="1">The sequence shown here is derived from an EMBL/GenBank/DDBJ whole genome shotgun (WGS) entry which is preliminary data.</text>
</comment>
<dbReference type="EMBL" id="JYDP01000008">
    <property type="protein sequence ID" value="KRZ17152.1"/>
    <property type="molecule type" value="Genomic_DNA"/>
</dbReference>
<proteinExistence type="predicted"/>
<protein>
    <submittedName>
        <fullName evidence="1">Uncharacterized protein</fullName>
    </submittedName>
</protein>
<gene>
    <name evidence="1" type="ORF">T11_276</name>
</gene>
<dbReference type="Proteomes" id="UP000055024">
    <property type="component" value="Unassembled WGS sequence"/>
</dbReference>
<organism evidence="1 2">
    <name type="scientific">Trichinella zimbabwensis</name>
    <dbReference type="NCBI Taxonomy" id="268475"/>
    <lineage>
        <taxon>Eukaryota</taxon>
        <taxon>Metazoa</taxon>
        <taxon>Ecdysozoa</taxon>
        <taxon>Nematoda</taxon>
        <taxon>Enoplea</taxon>
        <taxon>Dorylaimia</taxon>
        <taxon>Trichinellida</taxon>
        <taxon>Trichinellidae</taxon>
        <taxon>Trichinella</taxon>
    </lineage>
</organism>
<evidence type="ECO:0000313" key="1">
    <source>
        <dbReference type="EMBL" id="KRZ17152.1"/>
    </source>
</evidence>
<dbReference type="AlphaFoldDB" id="A0A0V1I3K5"/>
<name>A0A0V1I3K5_9BILA</name>
<accession>A0A0V1I3K5</accession>
<sequence length="66" mass="7863">MPMKQLFPEIGIQIEFLGQLSLRKILPLKTSINDRNDEHRHIIFMVANVNLKFKMEFFDYLLNANK</sequence>
<keyword evidence="2" id="KW-1185">Reference proteome</keyword>
<reference evidence="1 2" key="1">
    <citation type="submission" date="2015-01" db="EMBL/GenBank/DDBJ databases">
        <title>Evolution of Trichinella species and genotypes.</title>
        <authorList>
            <person name="Korhonen P.K."/>
            <person name="Edoardo P."/>
            <person name="Giuseppe L.R."/>
            <person name="Gasser R.B."/>
        </authorList>
    </citation>
    <scope>NUCLEOTIDE SEQUENCE [LARGE SCALE GENOMIC DNA]</scope>
    <source>
        <strain evidence="1">ISS1029</strain>
    </source>
</reference>